<dbReference type="RefSeq" id="WP_051074753.1">
    <property type="nucleotide sequence ID" value="NZ_CDOF01000061.1"/>
</dbReference>
<dbReference type="Pfam" id="PF14905">
    <property type="entry name" value="OMP_b-brl_3"/>
    <property type="match status" value="1"/>
</dbReference>
<dbReference type="InterPro" id="IPR041700">
    <property type="entry name" value="OMP_b-brl_3"/>
</dbReference>
<gene>
    <name evidence="2" type="ORF">CCYN74_100211</name>
</gene>
<name>A0A0B7H5H8_9FLAO</name>
<dbReference type="AlphaFoldDB" id="A0A0B7H5H8"/>
<dbReference type="Proteomes" id="UP000038083">
    <property type="component" value="Unassembled WGS sequence"/>
</dbReference>
<dbReference type="EMBL" id="CDOG01000002">
    <property type="protein sequence ID" value="CEN34630.1"/>
    <property type="molecule type" value="Genomic_DNA"/>
</dbReference>
<dbReference type="SUPFAM" id="SSF56935">
    <property type="entry name" value="Porins"/>
    <property type="match status" value="1"/>
</dbReference>
<dbReference type="OrthoDB" id="721920at2"/>
<sequence length="114" mass="13258">MLNENKTLQASVSYEYQFPWDNEASKSSEVSSLDLGIKYLAFDKKLTIALNANDIFKTNIMTYTRKIKQQGITESYRQYYDTRYLRLSLTYKFGNSKISVQKREGGNAEERGRS</sequence>
<evidence type="ECO:0000313" key="2">
    <source>
        <dbReference type="EMBL" id="CEN34630.1"/>
    </source>
</evidence>
<reference evidence="2 3" key="1">
    <citation type="submission" date="2015-01" db="EMBL/GenBank/DDBJ databases">
        <authorList>
            <person name="MANFREDI Pablo"/>
        </authorList>
    </citation>
    <scope>NUCLEOTIDE SEQUENCE [LARGE SCALE GENOMIC DNA]</scope>
    <source>
        <strain evidence="2 3">Ccy74</strain>
    </source>
</reference>
<organism evidence="2 3">
    <name type="scientific">Capnocytophaga cynodegmi</name>
    <dbReference type="NCBI Taxonomy" id="28189"/>
    <lineage>
        <taxon>Bacteria</taxon>
        <taxon>Pseudomonadati</taxon>
        <taxon>Bacteroidota</taxon>
        <taxon>Flavobacteriia</taxon>
        <taxon>Flavobacteriales</taxon>
        <taxon>Flavobacteriaceae</taxon>
        <taxon>Capnocytophaga</taxon>
    </lineage>
</organism>
<protein>
    <recommendedName>
        <fullName evidence="1">Outer membrane protein beta-barrel domain-containing protein</fullName>
    </recommendedName>
</protein>
<proteinExistence type="predicted"/>
<accession>A0A0B7H5H8</accession>
<evidence type="ECO:0000313" key="3">
    <source>
        <dbReference type="Proteomes" id="UP000038083"/>
    </source>
</evidence>
<evidence type="ECO:0000259" key="1">
    <source>
        <dbReference type="Pfam" id="PF14905"/>
    </source>
</evidence>
<feature type="domain" description="Outer membrane protein beta-barrel" evidence="1">
    <location>
        <begin position="3"/>
        <end position="91"/>
    </location>
</feature>